<dbReference type="Gene3D" id="1.25.40.10">
    <property type="entry name" value="Tetratricopeptide repeat domain"/>
    <property type="match status" value="1"/>
</dbReference>
<accession>A0A4S3ZVZ7</accession>
<sequence length="182" mass="20795">MTPRDVVAFWQEAGPEKWFNKDDAFDEEVARLLGDLHFAAAKGDLKNWQDTAQGTLALLILLDQAPRNIFRNSAHSHATDGLARRIAQDALSAGFDRATEQSLRLFFYLPFEHSEDLADQDTSLRLFQSLFEETGQQETLDFAVLHRDLIKRFGRFPHRNRALGRITTPEEQAYLDEDGFKG</sequence>
<protein>
    <submittedName>
        <fullName evidence="1">DUF924 domain-containing protein</fullName>
    </submittedName>
</protein>
<comment type="caution">
    <text evidence="1">The sequence shown here is derived from an EMBL/GenBank/DDBJ whole genome shotgun (WGS) entry which is preliminary data.</text>
</comment>
<evidence type="ECO:0000313" key="1">
    <source>
        <dbReference type="EMBL" id="THF50007.1"/>
    </source>
</evidence>
<dbReference type="RefSeq" id="WP_190235804.1">
    <property type="nucleotide sequence ID" value="NZ_SSOA01000004.1"/>
</dbReference>
<keyword evidence="2" id="KW-1185">Reference proteome</keyword>
<proteinExistence type="predicted"/>
<dbReference type="Gene3D" id="1.20.58.320">
    <property type="entry name" value="TPR-like"/>
    <property type="match status" value="1"/>
</dbReference>
<dbReference type="InterPro" id="IPR011990">
    <property type="entry name" value="TPR-like_helical_dom_sf"/>
</dbReference>
<organism evidence="1 2">
    <name type="scientific">Allorhizobium terrae</name>
    <dbReference type="NCBI Taxonomy" id="1848972"/>
    <lineage>
        <taxon>Bacteria</taxon>
        <taxon>Pseudomonadati</taxon>
        <taxon>Pseudomonadota</taxon>
        <taxon>Alphaproteobacteria</taxon>
        <taxon>Hyphomicrobiales</taxon>
        <taxon>Rhizobiaceae</taxon>
        <taxon>Rhizobium/Agrobacterium group</taxon>
        <taxon>Allorhizobium</taxon>
    </lineage>
</organism>
<gene>
    <name evidence="1" type="ORF">E6C51_09585</name>
</gene>
<dbReference type="SUPFAM" id="SSF48452">
    <property type="entry name" value="TPR-like"/>
    <property type="match status" value="1"/>
</dbReference>
<reference evidence="1 2" key="1">
    <citation type="submission" date="2019-04" db="EMBL/GenBank/DDBJ databases">
        <title>Rhizobium terrae sp. nov., isolated from a paddy soil.</title>
        <authorList>
            <person name="Lin S.-Y."/>
            <person name="Hameed A."/>
            <person name="Huang H.-I."/>
            <person name="Young C.-C."/>
        </authorList>
    </citation>
    <scope>NUCLEOTIDE SEQUENCE [LARGE SCALE GENOMIC DNA]</scope>
    <source>
        <strain evidence="1 2">CC-HIH110</strain>
    </source>
</reference>
<dbReference type="EMBL" id="SSOA01000004">
    <property type="protein sequence ID" value="THF50007.1"/>
    <property type="molecule type" value="Genomic_DNA"/>
</dbReference>
<name>A0A4S3ZVZ7_9HYPH</name>
<dbReference type="AlphaFoldDB" id="A0A4S3ZVZ7"/>
<dbReference type="Proteomes" id="UP000310754">
    <property type="component" value="Unassembled WGS sequence"/>
</dbReference>
<dbReference type="InterPro" id="IPR010323">
    <property type="entry name" value="DUF924"/>
</dbReference>
<dbReference type="Pfam" id="PF06041">
    <property type="entry name" value="DUF924"/>
    <property type="match status" value="1"/>
</dbReference>
<evidence type="ECO:0000313" key="2">
    <source>
        <dbReference type="Proteomes" id="UP000310754"/>
    </source>
</evidence>